<dbReference type="PROSITE" id="PS51186">
    <property type="entry name" value="GNAT"/>
    <property type="match status" value="1"/>
</dbReference>
<evidence type="ECO:0000313" key="2">
    <source>
        <dbReference type="EMBL" id="KHF39598.1"/>
    </source>
</evidence>
<dbReference type="GO" id="GO:0016747">
    <property type="term" value="F:acyltransferase activity, transferring groups other than amino-acyl groups"/>
    <property type="evidence" value="ECO:0007669"/>
    <property type="project" value="InterPro"/>
</dbReference>
<name>A0A0B0IAK1_9BACI</name>
<dbReference type="InterPro" id="IPR000182">
    <property type="entry name" value="GNAT_dom"/>
</dbReference>
<evidence type="ECO:0000313" key="3">
    <source>
        <dbReference type="Proteomes" id="UP000030832"/>
    </source>
</evidence>
<protein>
    <recommendedName>
        <fullName evidence="1">N-acetyltransferase domain-containing protein</fullName>
    </recommendedName>
</protein>
<keyword evidence="3" id="KW-1185">Reference proteome</keyword>
<reference evidence="2 3" key="1">
    <citation type="submission" date="2014-09" db="EMBL/GenBank/DDBJ databases">
        <title>Genome sequencing and annotation of Bacillus Okhensis strain Kh10-101T.</title>
        <authorList>
            <person name="Prakash J.S."/>
        </authorList>
    </citation>
    <scope>NUCLEOTIDE SEQUENCE [LARGE SCALE GENOMIC DNA]</scope>
    <source>
        <strain evidence="3">Kh10-101T</strain>
    </source>
</reference>
<dbReference type="Proteomes" id="UP000030832">
    <property type="component" value="Unassembled WGS sequence"/>
</dbReference>
<accession>A0A0B0IAK1</accession>
<dbReference type="Pfam" id="PF13527">
    <property type="entry name" value="Acetyltransf_9"/>
    <property type="match status" value="1"/>
</dbReference>
<gene>
    <name evidence="2" type="ORF">LQ50_14255</name>
</gene>
<dbReference type="SUPFAM" id="SSF55729">
    <property type="entry name" value="Acyl-CoA N-acyltransferases (Nat)"/>
    <property type="match status" value="2"/>
</dbReference>
<feature type="domain" description="N-acetyltransferase" evidence="1">
    <location>
        <begin position="1"/>
        <end position="153"/>
    </location>
</feature>
<comment type="caution">
    <text evidence="2">The sequence shown here is derived from an EMBL/GenBank/DDBJ whole genome shotgun (WGS) entry which is preliminary data.</text>
</comment>
<evidence type="ECO:0000259" key="1">
    <source>
        <dbReference type="PROSITE" id="PS51186"/>
    </source>
</evidence>
<proteinExistence type="predicted"/>
<dbReference type="RefSeq" id="WP_034630129.1">
    <property type="nucleotide sequence ID" value="NZ_JRJU01000017.1"/>
</dbReference>
<dbReference type="AlphaFoldDB" id="A0A0B0IAK1"/>
<dbReference type="OrthoDB" id="5570877at2"/>
<sequence>MIRNYKSNDEKGINELFKEVFGKERSEKEWHWKFRKNPINKEIISVYEDNNKICGHVSVMPVKVQVGTEEKLFGMRADAMISPSSRGKGIYKDIVHHVVKSSKEEDVDFLYGFPAPKAKELFQKYTGAKELCYVPRLIYVNNPVKLAMTKLPASINKLPLVQSVGNVLRRRKALLKESPNLVPIKQADDRFDDLWERAKGQYPIMLKRDRAYVNWRYFENPTNKYSIIGYVDGGILKGYAVTAIQEKQINGVHLNLGYVVDIFAVDENEVWLKLIETSLRNLSNSDMISTWALKHTRLYSQLKGCGFIHKDSPMPFVGVSLQEGNNKANEIENWFITPGDVDSF</sequence>
<organism evidence="2 3">
    <name type="scientific">Halalkalibacter okhensis</name>
    <dbReference type="NCBI Taxonomy" id="333138"/>
    <lineage>
        <taxon>Bacteria</taxon>
        <taxon>Bacillati</taxon>
        <taxon>Bacillota</taxon>
        <taxon>Bacilli</taxon>
        <taxon>Bacillales</taxon>
        <taxon>Bacillaceae</taxon>
        <taxon>Halalkalibacter</taxon>
    </lineage>
</organism>
<dbReference type="InterPro" id="IPR016181">
    <property type="entry name" value="Acyl_CoA_acyltransferase"/>
</dbReference>
<dbReference type="EMBL" id="JRJU01000017">
    <property type="protein sequence ID" value="KHF39598.1"/>
    <property type="molecule type" value="Genomic_DNA"/>
</dbReference>
<dbReference type="STRING" id="333138.LQ50_14255"/>
<dbReference type="Gene3D" id="3.40.630.30">
    <property type="match status" value="1"/>
</dbReference>
<dbReference type="eggNOG" id="COG3153">
    <property type="taxonomic scope" value="Bacteria"/>
</dbReference>